<evidence type="ECO:0000313" key="4">
    <source>
        <dbReference type="Proteomes" id="UP000294796"/>
    </source>
</evidence>
<reference evidence="3 4" key="1">
    <citation type="submission" date="2019-03" db="EMBL/GenBank/DDBJ databases">
        <title>Luteimonas zhaokaii sp.nov., isolated from the rectal contents of Plateau pika in Yushu, Qinghai Province, China.</title>
        <authorList>
            <person name="Zhang G."/>
        </authorList>
    </citation>
    <scope>NUCLEOTIDE SEQUENCE [LARGE SCALE GENOMIC DNA]</scope>
    <source>
        <strain evidence="3 4">B9</strain>
    </source>
</reference>
<keyword evidence="2" id="KW-0812">Transmembrane</keyword>
<dbReference type="AlphaFoldDB" id="A0A4R5TY95"/>
<dbReference type="OrthoDB" id="6058296at2"/>
<keyword evidence="2" id="KW-0472">Membrane</keyword>
<evidence type="ECO:0000256" key="2">
    <source>
        <dbReference type="SAM" id="Phobius"/>
    </source>
</evidence>
<feature type="transmembrane region" description="Helical" evidence="2">
    <location>
        <begin position="7"/>
        <end position="24"/>
    </location>
</feature>
<accession>A0A4R5TY95</accession>
<dbReference type="EMBL" id="SMTF01000003">
    <property type="protein sequence ID" value="TDK26197.1"/>
    <property type="molecule type" value="Genomic_DNA"/>
</dbReference>
<evidence type="ECO:0000256" key="1">
    <source>
        <dbReference type="SAM" id="MobiDB-lite"/>
    </source>
</evidence>
<proteinExistence type="predicted"/>
<dbReference type="RefSeq" id="WP_133321229.1">
    <property type="nucleotide sequence ID" value="NZ_SMTF01000003.1"/>
</dbReference>
<sequence>MKGSSKIALGIGVAALLVAAVFYYRSDSTTGPVDGPVSTLVVESESPSPVSQPSVDPVAASSEPGRHAANAAGGSQFLESGYRWNPVQPGIAQNAEDAAWLAAHGYPGPDVEHYLMSLSVDALRRLAAGGNQPAQAILAYRLAQSGSPPDEVTALLERSAADGSVYALKMAGDIFQTVPTMKNPEMAHAYYGLLTRRGDQGGLIANSVFGDTLTAEERARSRMLEEILWRNVMQRRQRPFDLSMRPGFISLMEQSNITKERME</sequence>
<keyword evidence="2" id="KW-1133">Transmembrane helix</keyword>
<comment type="caution">
    <text evidence="3">The sequence shown here is derived from an EMBL/GenBank/DDBJ whole genome shotgun (WGS) entry which is preliminary data.</text>
</comment>
<protein>
    <submittedName>
        <fullName evidence="3">Uncharacterized protein</fullName>
    </submittedName>
</protein>
<feature type="compositionally biased region" description="Low complexity" evidence="1">
    <location>
        <begin position="36"/>
        <end position="62"/>
    </location>
</feature>
<keyword evidence="4" id="KW-1185">Reference proteome</keyword>
<dbReference type="Proteomes" id="UP000294796">
    <property type="component" value="Unassembled WGS sequence"/>
</dbReference>
<evidence type="ECO:0000313" key="3">
    <source>
        <dbReference type="EMBL" id="TDK26197.1"/>
    </source>
</evidence>
<gene>
    <name evidence="3" type="ORF">E2F46_06255</name>
</gene>
<feature type="region of interest" description="Disordered" evidence="1">
    <location>
        <begin position="34"/>
        <end position="71"/>
    </location>
</feature>
<organism evidence="3 4">
    <name type="scientific">Luteimonas aestuarii</name>
    <dbReference type="NCBI Taxonomy" id="453837"/>
    <lineage>
        <taxon>Bacteria</taxon>
        <taxon>Pseudomonadati</taxon>
        <taxon>Pseudomonadota</taxon>
        <taxon>Gammaproteobacteria</taxon>
        <taxon>Lysobacterales</taxon>
        <taxon>Lysobacteraceae</taxon>
        <taxon>Luteimonas</taxon>
    </lineage>
</organism>
<name>A0A4R5TY95_9GAMM</name>